<evidence type="ECO:0000256" key="11">
    <source>
        <dbReference type="HAMAP-Rule" id="MF_03199"/>
    </source>
</evidence>
<keyword evidence="2 11" id="KW-0808">Transferase</keyword>
<evidence type="ECO:0000256" key="5">
    <source>
        <dbReference type="ARBA" id="ARBA00022989"/>
    </source>
</evidence>
<name>A0A165JDB9_XYLHT</name>
<dbReference type="OMA" id="WEIERHK"/>
<sequence length="454" mass="51838">MELPPLSSLAIPGVSLLIAFLAYSSQILFHYIEPGPLEKDQYVIFNLVVACIWVCYARTCYIDPGKIPKDWPTAVLSKGLSSTVADAKGPNTTNLEPVDMGEVKSSPTGTSDIQTRKGRWCRKCEAPKPPRAHHCKQCKRCIPKMDHHCPWTSNCVSHTTIPHFMRFVFYAVTSMSYLEYFICIRAKWIWDSRDLPSYFGPSILQLSHLLVLFSVNSFTLFVLTILLFRAIWSLGSNTTTIESWEKSRHGILLRRAKALGGYLDGPDGTKIKIKKQEFPYDIGIWKNFKQNMGGTSNILAWFWPFSSTPTLDSGLEFEVNGFEDPSVTWPPPDPDRMPRTPIPSNPQNAFTYKDESGSSLSLEAFKQRQREDLERRESPVYRRARFHKRYDRSGKRKEDRDSPSEDESGEEGWRNRDGDRLADFGVDEAAEFYDEDNIPLAELLKKRKNAQKAS</sequence>
<evidence type="ECO:0000256" key="12">
    <source>
        <dbReference type="RuleBase" id="RU079119"/>
    </source>
</evidence>
<keyword evidence="7 11" id="KW-0564">Palmitate</keyword>
<dbReference type="GeneID" id="28901764"/>
<comment type="similarity">
    <text evidence="11">Belongs to the DHHC palmitoyltransferase family. PFA4 subfamily.</text>
</comment>
<evidence type="ECO:0000313" key="16">
    <source>
        <dbReference type="Proteomes" id="UP000076632"/>
    </source>
</evidence>
<evidence type="ECO:0000256" key="13">
    <source>
        <dbReference type="SAM" id="MobiDB-lite"/>
    </source>
</evidence>
<comment type="catalytic activity">
    <reaction evidence="10 11 12">
        <text>L-cysteinyl-[protein] + hexadecanoyl-CoA = S-hexadecanoyl-L-cysteinyl-[protein] + CoA</text>
        <dbReference type="Rhea" id="RHEA:36683"/>
        <dbReference type="Rhea" id="RHEA-COMP:10131"/>
        <dbReference type="Rhea" id="RHEA-COMP:11032"/>
        <dbReference type="ChEBI" id="CHEBI:29950"/>
        <dbReference type="ChEBI" id="CHEBI:57287"/>
        <dbReference type="ChEBI" id="CHEBI:57379"/>
        <dbReference type="ChEBI" id="CHEBI:74151"/>
        <dbReference type="EC" id="2.3.1.225"/>
    </reaction>
</comment>
<accession>A0A165JDB9</accession>
<dbReference type="Pfam" id="PF01529">
    <property type="entry name" value="DHHC"/>
    <property type="match status" value="1"/>
</dbReference>
<dbReference type="InterPro" id="IPR033682">
    <property type="entry name" value="PFA4"/>
</dbReference>
<keyword evidence="4 11" id="KW-0256">Endoplasmic reticulum</keyword>
<evidence type="ECO:0000256" key="3">
    <source>
        <dbReference type="ARBA" id="ARBA00022692"/>
    </source>
</evidence>
<feature type="transmembrane region" description="Helical" evidence="11 12">
    <location>
        <begin position="41"/>
        <end position="61"/>
    </location>
</feature>
<feature type="compositionally biased region" description="Basic and acidic residues" evidence="13">
    <location>
        <begin position="411"/>
        <end position="420"/>
    </location>
</feature>
<evidence type="ECO:0000256" key="9">
    <source>
        <dbReference type="ARBA" id="ARBA00023315"/>
    </source>
</evidence>
<feature type="region of interest" description="Disordered" evidence="13">
    <location>
        <begin position="322"/>
        <end position="357"/>
    </location>
</feature>
<dbReference type="GO" id="GO:0019706">
    <property type="term" value="F:protein-cysteine S-palmitoyltransferase activity"/>
    <property type="evidence" value="ECO:0007669"/>
    <property type="project" value="UniProtKB-UniRule"/>
</dbReference>
<evidence type="ECO:0000256" key="7">
    <source>
        <dbReference type="ARBA" id="ARBA00023139"/>
    </source>
</evidence>
<dbReference type="EMBL" id="KV407454">
    <property type="protein sequence ID" value="KZF26086.1"/>
    <property type="molecule type" value="Genomic_DNA"/>
</dbReference>
<feature type="transmembrane region" description="Helical" evidence="11 12">
    <location>
        <begin position="210"/>
        <end position="232"/>
    </location>
</feature>
<evidence type="ECO:0000256" key="4">
    <source>
        <dbReference type="ARBA" id="ARBA00022824"/>
    </source>
</evidence>
<evidence type="ECO:0000256" key="1">
    <source>
        <dbReference type="ARBA" id="ARBA00004141"/>
    </source>
</evidence>
<keyword evidence="8 11" id="KW-0449">Lipoprotein</keyword>
<dbReference type="EC" id="2.3.1.225" evidence="11"/>
<feature type="compositionally biased region" description="Basic and acidic residues" evidence="13">
    <location>
        <begin position="391"/>
        <end position="403"/>
    </location>
</feature>
<dbReference type="PANTHER" id="PTHR12246">
    <property type="entry name" value="PALMITOYLTRANSFERASE ZDHHC16"/>
    <property type="match status" value="1"/>
</dbReference>
<evidence type="ECO:0000259" key="14">
    <source>
        <dbReference type="Pfam" id="PF01529"/>
    </source>
</evidence>
<keyword evidence="3 11" id="KW-0812">Transmembrane</keyword>
<keyword evidence="16" id="KW-1185">Reference proteome</keyword>
<feature type="domain" description="Palmitoyltransferase DHHC" evidence="14">
    <location>
        <begin position="116"/>
        <end position="246"/>
    </location>
</feature>
<comment type="function">
    <text evidence="11">Mediates the reversible addition of palmitate to target proteins, thereby regulating their membrane association and biological function.</text>
</comment>
<feature type="active site" description="S-palmitoyl cysteine intermediate" evidence="11">
    <location>
        <position position="149"/>
    </location>
</feature>
<dbReference type="HAMAP" id="MF_03199">
    <property type="entry name" value="DHHC_PAT_PFA4"/>
    <property type="match status" value="1"/>
</dbReference>
<evidence type="ECO:0000256" key="6">
    <source>
        <dbReference type="ARBA" id="ARBA00023136"/>
    </source>
</evidence>
<keyword evidence="9 11" id="KW-0012">Acyltransferase</keyword>
<dbReference type="AlphaFoldDB" id="A0A165JDB9"/>
<dbReference type="GO" id="GO:0005789">
    <property type="term" value="C:endoplasmic reticulum membrane"/>
    <property type="evidence" value="ECO:0007669"/>
    <property type="project" value="UniProtKB-SubCell"/>
</dbReference>
<evidence type="ECO:0000256" key="2">
    <source>
        <dbReference type="ARBA" id="ARBA00022679"/>
    </source>
</evidence>
<comment type="domain">
    <text evidence="11 12">The DHHC domain is required for palmitoyltransferase activity.</text>
</comment>
<comment type="subcellular location">
    <subcellularLocation>
        <location evidence="11">Endoplasmic reticulum membrane</location>
        <topology evidence="11">Multi-pass membrane protein</topology>
    </subcellularLocation>
    <subcellularLocation>
        <location evidence="1">Membrane</location>
        <topology evidence="1">Multi-pass membrane protein</topology>
    </subcellularLocation>
</comment>
<dbReference type="FunCoup" id="A0A165JDB9">
    <property type="interactions" value="24"/>
</dbReference>
<evidence type="ECO:0000313" key="15">
    <source>
        <dbReference type="EMBL" id="KZF26086.1"/>
    </source>
</evidence>
<proteinExistence type="inferred from homology"/>
<reference evidence="15 16" key="1">
    <citation type="journal article" date="2016" name="Fungal Biol.">
        <title>The genome of Xylona heveae provides a window into fungal endophytism.</title>
        <authorList>
            <person name="Gazis R."/>
            <person name="Kuo A."/>
            <person name="Riley R."/>
            <person name="LaButti K."/>
            <person name="Lipzen A."/>
            <person name="Lin J."/>
            <person name="Amirebrahimi M."/>
            <person name="Hesse C.N."/>
            <person name="Spatafora J.W."/>
            <person name="Henrissat B."/>
            <person name="Hainaut M."/>
            <person name="Grigoriev I.V."/>
            <person name="Hibbett D.S."/>
        </authorList>
    </citation>
    <scope>NUCLEOTIDE SEQUENCE [LARGE SCALE GENOMIC DNA]</scope>
    <source>
        <strain evidence="15 16">TC161</strain>
    </source>
</reference>
<dbReference type="OrthoDB" id="331948at2759"/>
<dbReference type="Proteomes" id="UP000076632">
    <property type="component" value="Unassembled WGS sequence"/>
</dbReference>
<feature type="region of interest" description="Disordered" evidence="13">
    <location>
        <begin position="391"/>
        <end position="420"/>
    </location>
</feature>
<dbReference type="STRING" id="1328760.A0A165JDB9"/>
<keyword evidence="6 11" id="KW-0472">Membrane</keyword>
<feature type="transmembrane region" description="Helical" evidence="11 12">
    <location>
        <begin position="9"/>
        <end position="29"/>
    </location>
</feature>
<protein>
    <recommendedName>
        <fullName evidence="11">Palmitoyltransferase PFA4</fullName>
        <ecNumber evidence="11">2.3.1.225</ecNumber>
    </recommendedName>
    <alternativeName>
        <fullName evidence="11">Protein S-acyltransferase</fullName>
        <shortName evidence="11">PAT</shortName>
    </alternativeName>
    <alternativeName>
        <fullName evidence="11">Protein fatty acyltransferase 4</fullName>
    </alternativeName>
</protein>
<dbReference type="InterPro" id="IPR001594">
    <property type="entry name" value="Palmitoyltrfase_DHHC"/>
</dbReference>
<dbReference type="InterPro" id="IPR039859">
    <property type="entry name" value="PFA4/ZDH16/20/ERF2-like"/>
</dbReference>
<dbReference type="PROSITE" id="PS50216">
    <property type="entry name" value="DHHC"/>
    <property type="match status" value="1"/>
</dbReference>
<dbReference type="RefSeq" id="XP_018191641.1">
    <property type="nucleotide sequence ID" value="XM_018336627.1"/>
</dbReference>
<feature type="transmembrane region" description="Helical" evidence="11 12">
    <location>
        <begin position="167"/>
        <end position="190"/>
    </location>
</feature>
<keyword evidence="5 11" id="KW-1133">Transmembrane helix</keyword>
<evidence type="ECO:0000256" key="8">
    <source>
        <dbReference type="ARBA" id="ARBA00023288"/>
    </source>
</evidence>
<evidence type="ECO:0000256" key="10">
    <source>
        <dbReference type="ARBA" id="ARBA00048048"/>
    </source>
</evidence>
<dbReference type="InParanoid" id="A0A165JDB9"/>
<organism evidence="15 16">
    <name type="scientific">Xylona heveae (strain CBS 132557 / TC161)</name>
    <dbReference type="NCBI Taxonomy" id="1328760"/>
    <lineage>
        <taxon>Eukaryota</taxon>
        <taxon>Fungi</taxon>
        <taxon>Dikarya</taxon>
        <taxon>Ascomycota</taxon>
        <taxon>Pezizomycotina</taxon>
        <taxon>Xylonomycetes</taxon>
        <taxon>Xylonales</taxon>
        <taxon>Xylonaceae</taxon>
        <taxon>Xylona</taxon>
    </lineage>
</organism>
<gene>
    <name evidence="11" type="primary">PFA4</name>
    <name evidence="15" type="ORF">L228DRAFT_4789</name>
</gene>